<dbReference type="InterPro" id="IPR047128">
    <property type="entry name" value="PhyH"/>
</dbReference>
<dbReference type="PANTHER" id="PTHR21308:SF1">
    <property type="entry name" value="PHYTANOYL-COA DIOXYGENASE, PEROXISOMAL"/>
    <property type="match status" value="1"/>
</dbReference>
<dbReference type="AlphaFoldDB" id="A0AAJ6VLQ8"/>
<evidence type="ECO:0000256" key="3">
    <source>
        <dbReference type="ARBA" id="ARBA00034921"/>
    </source>
</evidence>
<gene>
    <name evidence="6" type="primary">LOC105359733</name>
</gene>
<dbReference type="Gene3D" id="2.60.120.620">
    <property type="entry name" value="q2cbj1_9rhob like domain"/>
    <property type="match status" value="1"/>
</dbReference>
<dbReference type="EC" id="1.14.11.18" evidence="2"/>
<dbReference type="InterPro" id="IPR008775">
    <property type="entry name" value="Phytyl_CoA_dOase-like"/>
</dbReference>
<accession>A0AAJ6VLQ8</accession>
<dbReference type="Pfam" id="PF05721">
    <property type="entry name" value="PhyH"/>
    <property type="match status" value="1"/>
</dbReference>
<dbReference type="PANTHER" id="PTHR21308">
    <property type="entry name" value="PHYTANOYL-COA ALPHA-HYDROXYLASE"/>
    <property type="match status" value="1"/>
</dbReference>
<keyword evidence="5" id="KW-1185">Reference proteome</keyword>
<reference evidence="6" key="1">
    <citation type="submission" date="2025-08" db="UniProtKB">
        <authorList>
            <consortium name="RefSeq"/>
        </authorList>
    </citation>
    <scope>IDENTIFICATION</scope>
</reference>
<name>A0AAJ6VLQ8_9HYME</name>
<protein>
    <recommendedName>
        <fullName evidence="2">phytanoyl-CoA dioxygenase</fullName>
        <ecNumber evidence="2">1.14.11.18</ecNumber>
    </recommendedName>
    <alternativeName>
        <fullName evidence="3">Phytanic acid oxidase</fullName>
    </alternativeName>
    <alternativeName>
        <fullName evidence="4">Phytanoyl-CoA alpha-hydroxylase</fullName>
    </alternativeName>
</protein>
<sequence>MQTLTLTKDIGQLTIAQRNFYEHNGFLVIPRLVPVNILDKCSKRFDDYASGVIPKGSITMMKDIVDRNSINKIQDIVEDKIFREYFAYKELLDVVESFIGPNIMAMHSMLIAKPPDIGSGTSRHPPHQDLFYFPFRPAYKIVASWTAIEKCNKQNGCLYVYAGSHRYNLMKHSYTKNLVNKMYYEIQNFSKPISWIDVEMEPGDTLFFHPLLVHGSGTNTSNHTRKAISCHYADADCYYIDVEKTIQQNISDEVTNIVKQRFNYNADIKYKDIWKFKSILIRGIRSSL</sequence>
<dbReference type="KEGG" id="csol:105359733"/>
<dbReference type="GeneID" id="105359733"/>
<organism evidence="5 6">
    <name type="scientific">Ceratosolen solmsi marchali</name>
    <dbReference type="NCBI Taxonomy" id="326594"/>
    <lineage>
        <taxon>Eukaryota</taxon>
        <taxon>Metazoa</taxon>
        <taxon>Ecdysozoa</taxon>
        <taxon>Arthropoda</taxon>
        <taxon>Hexapoda</taxon>
        <taxon>Insecta</taxon>
        <taxon>Pterygota</taxon>
        <taxon>Neoptera</taxon>
        <taxon>Endopterygota</taxon>
        <taxon>Hymenoptera</taxon>
        <taxon>Apocrita</taxon>
        <taxon>Proctotrupomorpha</taxon>
        <taxon>Chalcidoidea</taxon>
        <taxon>Agaonidae</taxon>
        <taxon>Agaoninae</taxon>
        <taxon>Ceratosolen</taxon>
    </lineage>
</organism>
<evidence type="ECO:0000313" key="6">
    <source>
        <dbReference type="RefSeq" id="XP_011494693.1"/>
    </source>
</evidence>
<proteinExistence type="inferred from homology"/>
<comment type="similarity">
    <text evidence="1">Belongs to the PhyH family.</text>
</comment>
<dbReference type="GO" id="GO:0048244">
    <property type="term" value="F:phytanoyl-CoA dioxygenase activity"/>
    <property type="evidence" value="ECO:0007669"/>
    <property type="project" value="UniProtKB-EC"/>
</dbReference>
<dbReference type="RefSeq" id="XP_011494693.1">
    <property type="nucleotide sequence ID" value="XM_011496391.1"/>
</dbReference>
<evidence type="ECO:0000256" key="2">
    <source>
        <dbReference type="ARBA" id="ARBA00034809"/>
    </source>
</evidence>
<dbReference type="SUPFAM" id="SSF51197">
    <property type="entry name" value="Clavaminate synthase-like"/>
    <property type="match status" value="1"/>
</dbReference>
<evidence type="ECO:0000256" key="4">
    <source>
        <dbReference type="ARBA" id="ARBA00034924"/>
    </source>
</evidence>
<evidence type="ECO:0000256" key="1">
    <source>
        <dbReference type="ARBA" id="ARBA00005830"/>
    </source>
</evidence>
<evidence type="ECO:0000313" key="5">
    <source>
        <dbReference type="Proteomes" id="UP000695007"/>
    </source>
</evidence>
<dbReference type="Proteomes" id="UP000695007">
    <property type="component" value="Unplaced"/>
</dbReference>
<dbReference type="GO" id="GO:0001561">
    <property type="term" value="P:fatty acid alpha-oxidation"/>
    <property type="evidence" value="ECO:0007669"/>
    <property type="project" value="InterPro"/>
</dbReference>